<dbReference type="Gene3D" id="3.30.540.10">
    <property type="entry name" value="Fructose-1,6-Bisphosphatase, subunit A, domain 1"/>
    <property type="match status" value="1"/>
</dbReference>
<accession>A0AA37SEU6</accession>
<dbReference type="InterPro" id="IPR006240">
    <property type="entry name" value="CysQ"/>
</dbReference>
<keyword evidence="4 9" id="KW-0997">Cell inner membrane</keyword>
<evidence type="ECO:0000256" key="8">
    <source>
        <dbReference type="ARBA" id="ARBA00023136"/>
    </source>
</evidence>
<feature type="binding site" evidence="9">
    <location>
        <position position="87"/>
    </location>
    <ligand>
        <name>Mg(2+)</name>
        <dbReference type="ChEBI" id="CHEBI:18420"/>
        <label>2</label>
    </ligand>
</feature>
<gene>
    <name evidence="9" type="primary">cysQ</name>
    <name evidence="11" type="ORF">GCM10007876_36810</name>
</gene>
<evidence type="ECO:0000256" key="10">
    <source>
        <dbReference type="PIRSR" id="PIRSR600760-2"/>
    </source>
</evidence>
<dbReference type="Proteomes" id="UP001161389">
    <property type="component" value="Unassembled WGS sequence"/>
</dbReference>
<dbReference type="GO" id="GO:0050427">
    <property type="term" value="P:3'-phosphoadenosine 5'-phosphosulfate metabolic process"/>
    <property type="evidence" value="ECO:0007669"/>
    <property type="project" value="TreeGrafter"/>
</dbReference>
<dbReference type="GO" id="GO:0008441">
    <property type="term" value="F:3'(2'),5'-bisphosphate nucleotidase activity"/>
    <property type="evidence" value="ECO:0007669"/>
    <property type="project" value="UniProtKB-UniRule"/>
</dbReference>
<keyword evidence="8 9" id="KW-0472">Membrane</keyword>
<feature type="binding site" evidence="9">
    <location>
        <position position="67"/>
    </location>
    <ligand>
        <name>Mg(2+)</name>
        <dbReference type="ChEBI" id="CHEBI:18420"/>
        <label>1</label>
    </ligand>
</feature>
<keyword evidence="7 9" id="KW-0460">Magnesium</keyword>
<dbReference type="NCBIfam" id="TIGR01331">
    <property type="entry name" value="bisphos_cysQ"/>
    <property type="match status" value="1"/>
</dbReference>
<dbReference type="FunFam" id="3.30.540.10:FF:000007">
    <property type="entry name" value="3'(2'),5'-bisphosphate nucleotidase CysQ"/>
    <property type="match status" value="1"/>
</dbReference>
<feature type="binding site" evidence="9">
    <location>
        <position position="89"/>
    </location>
    <ligand>
        <name>Mg(2+)</name>
        <dbReference type="ChEBI" id="CHEBI:18420"/>
        <label>1</label>
    </ligand>
</feature>
<dbReference type="CDD" id="cd01638">
    <property type="entry name" value="CysQ"/>
    <property type="match status" value="1"/>
</dbReference>
<dbReference type="GO" id="GO:0000287">
    <property type="term" value="F:magnesium ion binding"/>
    <property type="evidence" value="ECO:0007669"/>
    <property type="project" value="UniProtKB-UniRule"/>
</dbReference>
<reference evidence="11" key="1">
    <citation type="journal article" date="2014" name="Int. J. Syst. Evol. Microbiol.">
        <title>Complete genome sequence of Corynebacterium casei LMG S-19264T (=DSM 44701T), isolated from a smear-ripened cheese.</title>
        <authorList>
            <consortium name="US DOE Joint Genome Institute (JGI-PGF)"/>
            <person name="Walter F."/>
            <person name="Albersmeier A."/>
            <person name="Kalinowski J."/>
            <person name="Ruckert C."/>
        </authorList>
    </citation>
    <scope>NUCLEOTIDE SEQUENCE</scope>
    <source>
        <strain evidence="11">NBRC 110071</strain>
    </source>
</reference>
<name>A0AA37SEU6_9GAMM</name>
<dbReference type="RefSeq" id="WP_284383517.1">
    <property type="nucleotide sequence ID" value="NZ_BSNM01000025.1"/>
</dbReference>
<evidence type="ECO:0000256" key="3">
    <source>
        <dbReference type="ARBA" id="ARBA00022475"/>
    </source>
</evidence>
<evidence type="ECO:0000256" key="4">
    <source>
        <dbReference type="ARBA" id="ARBA00022519"/>
    </source>
</evidence>
<evidence type="ECO:0000256" key="5">
    <source>
        <dbReference type="ARBA" id="ARBA00022723"/>
    </source>
</evidence>
<dbReference type="InterPro" id="IPR000760">
    <property type="entry name" value="Inositol_monophosphatase-like"/>
</dbReference>
<feature type="binding site" evidence="9">
    <location>
        <position position="67"/>
    </location>
    <ligand>
        <name>substrate</name>
    </ligand>
</feature>
<evidence type="ECO:0000256" key="9">
    <source>
        <dbReference type="HAMAP-Rule" id="MF_02095"/>
    </source>
</evidence>
<dbReference type="AlphaFoldDB" id="A0AA37SEU6"/>
<evidence type="ECO:0000256" key="6">
    <source>
        <dbReference type="ARBA" id="ARBA00022801"/>
    </source>
</evidence>
<dbReference type="SUPFAM" id="SSF56655">
    <property type="entry name" value="Carbohydrate phosphatase"/>
    <property type="match status" value="1"/>
</dbReference>
<evidence type="ECO:0000313" key="12">
    <source>
        <dbReference type="Proteomes" id="UP001161389"/>
    </source>
</evidence>
<comment type="subcellular location">
    <subcellularLocation>
        <location evidence="9">Cell inner membrane</location>
        <topology evidence="9">Peripheral membrane protein</topology>
        <orientation evidence="9">Cytoplasmic side</orientation>
    </subcellularLocation>
</comment>
<reference evidence="11" key="2">
    <citation type="submission" date="2023-01" db="EMBL/GenBank/DDBJ databases">
        <title>Draft genome sequence of Litoribrevibacter albus strain NBRC 110071.</title>
        <authorList>
            <person name="Sun Q."/>
            <person name="Mori K."/>
        </authorList>
    </citation>
    <scope>NUCLEOTIDE SEQUENCE</scope>
    <source>
        <strain evidence="11">NBRC 110071</strain>
    </source>
</reference>
<keyword evidence="6 9" id="KW-0378">Hydrolase</keyword>
<comment type="catalytic activity">
    <reaction evidence="1 9">
        <text>adenosine 3',5'-bisphosphate + H2O = AMP + phosphate</text>
        <dbReference type="Rhea" id="RHEA:10040"/>
        <dbReference type="ChEBI" id="CHEBI:15377"/>
        <dbReference type="ChEBI" id="CHEBI:43474"/>
        <dbReference type="ChEBI" id="CHEBI:58343"/>
        <dbReference type="ChEBI" id="CHEBI:456215"/>
        <dbReference type="EC" id="3.1.3.7"/>
    </reaction>
</comment>
<evidence type="ECO:0000256" key="7">
    <source>
        <dbReference type="ARBA" id="ARBA00022842"/>
    </source>
</evidence>
<feature type="binding site" evidence="10">
    <location>
        <position position="212"/>
    </location>
    <ligand>
        <name>Mg(2+)</name>
        <dbReference type="ChEBI" id="CHEBI:18420"/>
        <label>1</label>
        <note>catalytic</note>
    </ligand>
</feature>
<feature type="binding site" evidence="10">
    <location>
        <position position="89"/>
    </location>
    <ligand>
        <name>Mg(2+)</name>
        <dbReference type="ChEBI" id="CHEBI:18420"/>
        <label>1</label>
        <note>catalytic</note>
    </ligand>
</feature>
<feature type="binding site" evidence="9 10">
    <location>
        <position position="90"/>
    </location>
    <ligand>
        <name>Mg(2+)</name>
        <dbReference type="ChEBI" id="CHEBI:18420"/>
        <label>2</label>
    </ligand>
</feature>
<dbReference type="EC" id="3.1.3.7" evidence="9"/>
<dbReference type="Gene3D" id="3.40.190.80">
    <property type="match status" value="1"/>
</dbReference>
<evidence type="ECO:0000256" key="2">
    <source>
        <dbReference type="ARBA" id="ARBA00005289"/>
    </source>
</evidence>
<feature type="binding site" evidence="9">
    <location>
        <position position="87"/>
    </location>
    <ligand>
        <name>Mg(2+)</name>
        <dbReference type="ChEBI" id="CHEBI:18420"/>
        <label>1</label>
    </ligand>
</feature>
<keyword evidence="3 9" id="KW-1003">Cell membrane</keyword>
<sequence>MINSTTLNTIQSIAVSAGKKIMEIYQRDFKTYLKDDKSPLTEADLTAHSLICGALRECFPELPVLSEESSDIQYQDRKNWEAFWLVDPLDGTKEFVKKNDEFTVNIALIVQGQPVLGVVYAPALDIIYAGAEGVGAYKEINGQQSVISVINETPENWILVGSRSHRGEAMDDYLKRFASYKFIAIGSSLKLCMVAEGSAHLYPRLGPTSEWDTGAADAVVRAAGGVVTDIKGNALQYNKEIILNPWFVVHGKDLKVPSL</sequence>
<proteinExistence type="inferred from homology"/>
<feature type="binding site" evidence="9">
    <location>
        <begin position="89"/>
        <end position="92"/>
    </location>
    <ligand>
        <name>substrate</name>
    </ligand>
</feature>
<feature type="binding site" evidence="9">
    <location>
        <position position="212"/>
    </location>
    <ligand>
        <name>Mg(2+)</name>
        <dbReference type="ChEBI" id="CHEBI:18420"/>
        <label>2</label>
    </ligand>
</feature>
<organism evidence="11 12">
    <name type="scientific">Litoribrevibacter albus</name>
    <dbReference type="NCBI Taxonomy" id="1473156"/>
    <lineage>
        <taxon>Bacteria</taxon>
        <taxon>Pseudomonadati</taxon>
        <taxon>Pseudomonadota</taxon>
        <taxon>Gammaproteobacteria</taxon>
        <taxon>Oceanospirillales</taxon>
        <taxon>Oceanospirillaceae</taxon>
        <taxon>Litoribrevibacter</taxon>
    </lineage>
</organism>
<dbReference type="PRINTS" id="PR00377">
    <property type="entry name" value="IMPHPHTASES"/>
</dbReference>
<feature type="binding site" evidence="9">
    <location>
        <position position="212"/>
    </location>
    <ligand>
        <name>substrate</name>
    </ligand>
</feature>
<evidence type="ECO:0000313" key="11">
    <source>
        <dbReference type="EMBL" id="GLQ33201.1"/>
    </source>
</evidence>
<dbReference type="PROSITE" id="PS00629">
    <property type="entry name" value="IMP_1"/>
    <property type="match status" value="1"/>
</dbReference>
<dbReference type="InterPro" id="IPR020583">
    <property type="entry name" value="Inositol_monoP_metal-BS"/>
</dbReference>
<evidence type="ECO:0000256" key="1">
    <source>
        <dbReference type="ARBA" id="ARBA00001625"/>
    </source>
</evidence>
<dbReference type="Pfam" id="PF00459">
    <property type="entry name" value="Inositol_P"/>
    <property type="match status" value="1"/>
</dbReference>
<comment type="function">
    <text evidence="9">Converts adenosine-3',5'-bisphosphate (PAP) to AMP.</text>
</comment>
<dbReference type="EMBL" id="BSNM01000025">
    <property type="protein sequence ID" value="GLQ33201.1"/>
    <property type="molecule type" value="Genomic_DNA"/>
</dbReference>
<dbReference type="PANTHER" id="PTHR43028:SF5">
    <property type="entry name" value="3'(2'),5'-BISPHOSPHATE NUCLEOTIDASE 1"/>
    <property type="match status" value="1"/>
</dbReference>
<comment type="cofactor">
    <cofactor evidence="9 10">
        <name>Mg(2+)</name>
        <dbReference type="ChEBI" id="CHEBI:18420"/>
    </cofactor>
</comment>
<protein>
    <recommendedName>
        <fullName evidence="9">3'(2'),5'-bisphosphate nucleotidase CysQ</fullName>
        <ecNumber evidence="9">3.1.3.7</ecNumber>
    </recommendedName>
    <alternativeName>
        <fullName evidence="9">3'(2'),5-bisphosphonucleoside 3'(2')-phosphohydrolase</fullName>
    </alternativeName>
    <alternativeName>
        <fullName evidence="9">3'-phosphoadenosine 5'-phosphate phosphatase</fullName>
        <shortName evidence="9">PAP phosphatase</shortName>
    </alternativeName>
</protein>
<dbReference type="InterPro" id="IPR050725">
    <property type="entry name" value="CysQ/Inositol_MonoPase"/>
</dbReference>
<dbReference type="GO" id="GO:0000103">
    <property type="term" value="P:sulfate assimilation"/>
    <property type="evidence" value="ECO:0007669"/>
    <property type="project" value="TreeGrafter"/>
</dbReference>
<keyword evidence="12" id="KW-1185">Reference proteome</keyword>
<dbReference type="PANTHER" id="PTHR43028">
    <property type="entry name" value="3'(2'),5'-BISPHOSPHATE NUCLEOTIDASE 1"/>
    <property type="match status" value="1"/>
</dbReference>
<dbReference type="GO" id="GO:0005886">
    <property type="term" value="C:plasma membrane"/>
    <property type="evidence" value="ECO:0007669"/>
    <property type="project" value="UniProtKB-SubCell"/>
</dbReference>
<dbReference type="HAMAP" id="MF_02095">
    <property type="entry name" value="CysQ"/>
    <property type="match status" value="1"/>
</dbReference>
<feature type="binding site" evidence="10">
    <location>
        <position position="67"/>
    </location>
    <ligand>
        <name>Mg(2+)</name>
        <dbReference type="ChEBI" id="CHEBI:18420"/>
        <label>1</label>
        <note>catalytic</note>
    </ligand>
</feature>
<comment type="similarity">
    <text evidence="2 9">Belongs to the inositol monophosphatase superfamily. CysQ family.</text>
</comment>
<comment type="caution">
    <text evidence="11">The sequence shown here is derived from an EMBL/GenBank/DDBJ whole genome shotgun (WGS) entry which is preliminary data.</text>
</comment>
<keyword evidence="5 9" id="KW-0479">Metal-binding</keyword>
<feature type="binding site" evidence="10">
    <location>
        <position position="87"/>
    </location>
    <ligand>
        <name>Mg(2+)</name>
        <dbReference type="ChEBI" id="CHEBI:18420"/>
        <label>1</label>
        <note>catalytic</note>
    </ligand>
</feature>